<gene>
    <name evidence="1" type="ORF">CA983_31445</name>
</gene>
<evidence type="ECO:0008006" key="3">
    <source>
        <dbReference type="Google" id="ProtNLM"/>
    </source>
</evidence>
<dbReference type="RefSeq" id="WP_086604220.1">
    <property type="nucleotide sequence ID" value="NZ_NGFN01000263.1"/>
</dbReference>
<reference evidence="1 2" key="1">
    <citation type="submission" date="2017-05" db="EMBL/GenBank/DDBJ databases">
        <title>Biotechnological potential of actinobacteria isolated from South African environments.</title>
        <authorList>
            <person name="Le Roes-Hill M."/>
            <person name="Prins A."/>
            <person name="Durrell K.A."/>
        </authorList>
    </citation>
    <scope>NUCLEOTIDE SEQUENCE [LARGE SCALE GENOMIC DNA]</scope>
    <source>
        <strain evidence="1 2">HMC13</strain>
    </source>
</reference>
<name>A0A243RP31_9ACTN</name>
<dbReference type="EMBL" id="NGFN01000263">
    <property type="protein sequence ID" value="OUC96705.1"/>
    <property type="molecule type" value="Genomic_DNA"/>
</dbReference>
<evidence type="ECO:0000313" key="1">
    <source>
        <dbReference type="EMBL" id="OUC96705.1"/>
    </source>
</evidence>
<dbReference type="Pfam" id="PF07617">
    <property type="entry name" value="DUF1579"/>
    <property type="match status" value="1"/>
</dbReference>
<keyword evidence="2" id="KW-1185">Reference proteome</keyword>
<accession>A0A243RP31</accession>
<evidence type="ECO:0000313" key="2">
    <source>
        <dbReference type="Proteomes" id="UP000195105"/>
    </source>
</evidence>
<dbReference type="InterPro" id="IPR011473">
    <property type="entry name" value="DUF1579"/>
</dbReference>
<organism evidence="1 2">
    <name type="scientific">Streptomyces swartbergensis</name>
    <dbReference type="NCBI Taxonomy" id="487165"/>
    <lineage>
        <taxon>Bacteria</taxon>
        <taxon>Bacillati</taxon>
        <taxon>Actinomycetota</taxon>
        <taxon>Actinomycetes</taxon>
        <taxon>Kitasatosporales</taxon>
        <taxon>Streptomycetaceae</taxon>
        <taxon>Streptomyces</taxon>
    </lineage>
</organism>
<sequence>MTDETAPRVVAVNRGAEQAGGPGAVRGPGHEALGVWVGRWINEGHMIEEDGSPGASITTSDVYEWAPGGFFLLHTAYGRIGGLDVGGTEIIGYDETSGAYTSHFFDSRGNVTVSSLVARGDTWTYQGKTTRSTVEFSDGHRVQTVLHERMDDGTAYRPSMKVRLVRVE</sequence>
<dbReference type="AlphaFoldDB" id="A0A243RP31"/>
<proteinExistence type="predicted"/>
<protein>
    <recommendedName>
        <fullName evidence="3">DUF1579 domain-containing protein</fullName>
    </recommendedName>
</protein>
<comment type="caution">
    <text evidence="1">The sequence shown here is derived from an EMBL/GenBank/DDBJ whole genome shotgun (WGS) entry which is preliminary data.</text>
</comment>
<dbReference type="Proteomes" id="UP000195105">
    <property type="component" value="Unassembled WGS sequence"/>
</dbReference>